<accession>A0ABZ0W311</accession>
<dbReference type="InterPro" id="IPR041527">
    <property type="entry name" value="YhcG_N"/>
</dbReference>
<name>A0ABZ0W311_9BACT</name>
<protein>
    <submittedName>
        <fullName evidence="2">DUF1016 N-terminal domain-containing protein</fullName>
    </submittedName>
</protein>
<gene>
    <name evidence="2" type="ORF">U0035_15695</name>
</gene>
<dbReference type="Pfam" id="PF17761">
    <property type="entry name" value="DUF1016_N"/>
    <property type="match status" value="1"/>
</dbReference>
<proteinExistence type="predicted"/>
<keyword evidence="3" id="KW-1185">Reference proteome</keyword>
<evidence type="ECO:0000313" key="3">
    <source>
        <dbReference type="Proteomes" id="UP001325680"/>
    </source>
</evidence>
<evidence type="ECO:0000313" key="2">
    <source>
        <dbReference type="EMBL" id="WQD37114.1"/>
    </source>
</evidence>
<sequence length="62" mass="7143">MNNSYKQFLAAVKLQIGEAQIRVVNAANSQMLLLYWSLGQHILQHQPDKGWGQKLSTYWPKT</sequence>
<evidence type="ECO:0000259" key="1">
    <source>
        <dbReference type="Pfam" id="PF17761"/>
    </source>
</evidence>
<dbReference type="EMBL" id="CP139960">
    <property type="protein sequence ID" value="WQD37114.1"/>
    <property type="molecule type" value="Genomic_DNA"/>
</dbReference>
<reference evidence="2 3" key="1">
    <citation type="submission" date="2023-12" db="EMBL/GenBank/DDBJ databases">
        <title>Genome sequencing and assembly of bacterial species from a model synthetic community.</title>
        <authorList>
            <person name="Hogle S.L."/>
        </authorList>
    </citation>
    <scope>NUCLEOTIDE SEQUENCE [LARGE SCALE GENOMIC DNA]</scope>
    <source>
        <strain evidence="2 3">HAMBI_3031</strain>
    </source>
</reference>
<organism evidence="2 3">
    <name type="scientific">Niabella yanshanensis</name>
    <dbReference type="NCBI Taxonomy" id="577386"/>
    <lineage>
        <taxon>Bacteria</taxon>
        <taxon>Pseudomonadati</taxon>
        <taxon>Bacteroidota</taxon>
        <taxon>Chitinophagia</taxon>
        <taxon>Chitinophagales</taxon>
        <taxon>Chitinophagaceae</taxon>
        <taxon>Niabella</taxon>
    </lineage>
</organism>
<dbReference type="RefSeq" id="WP_327138700.1">
    <property type="nucleotide sequence ID" value="NZ_CP139960.1"/>
</dbReference>
<feature type="domain" description="YhcG N-terminal" evidence="1">
    <location>
        <begin position="12"/>
        <end position="55"/>
    </location>
</feature>
<dbReference type="Proteomes" id="UP001325680">
    <property type="component" value="Chromosome"/>
</dbReference>